<evidence type="ECO:0000259" key="2">
    <source>
        <dbReference type="PROSITE" id="PS50164"/>
    </source>
</evidence>
<comment type="caution">
    <text evidence="3">The sequence shown here is derived from an EMBL/GenBank/DDBJ whole genome shotgun (WGS) entry which is preliminary data.</text>
</comment>
<evidence type="ECO:0000313" key="3">
    <source>
        <dbReference type="EMBL" id="OGM25631.1"/>
    </source>
</evidence>
<evidence type="ECO:0000313" key="4">
    <source>
        <dbReference type="Proteomes" id="UP000178851"/>
    </source>
</evidence>
<dbReference type="InterPro" id="IPR035901">
    <property type="entry name" value="GIY-YIG_endonuc_sf"/>
</dbReference>
<dbReference type="SMART" id="SM00465">
    <property type="entry name" value="GIYc"/>
    <property type="match status" value="1"/>
</dbReference>
<name>A0A1F7YE88_9BACT</name>
<comment type="similarity">
    <text evidence="1">Belongs to the UPF0213 family.</text>
</comment>
<dbReference type="InterPro" id="IPR050190">
    <property type="entry name" value="UPF0213_domain"/>
</dbReference>
<reference evidence="3 4" key="1">
    <citation type="journal article" date="2016" name="Nat. Commun.">
        <title>Thousands of microbial genomes shed light on interconnected biogeochemical processes in an aquifer system.</title>
        <authorList>
            <person name="Anantharaman K."/>
            <person name="Brown C.T."/>
            <person name="Hug L.A."/>
            <person name="Sharon I."/>
            <person name="Castelle C.J."/>
            <person name="Probst A.J."/>
            <person name="Thomas B.C."/>
            <person name="Singh A."/>
            <person name="Wilkins M.J."/>
            <person name="Karaoz U."/>
            <person name="Brodie E.L."/>
            <person name="Williams K.H."/>
            <person name="Hubbard S.S."/>
            <person name="Banfield J.F."/>
        </authorList>
    </citation>
    <scope>NUCLEOTIDE SEQUENCE [LARGE SCALE GENOMIC DNA]</scope>
</reference>
<dbReference type="Gene3D" id="3.40.1440.10">
    <property type="entry name" value="GIY-YIG endonuclease"/>
    <property type="match status" value="1"/>
</dbReference>
<dbReference type="EMBL" id="MGGI01000021">
    <property type="protein sequence ID" value="OGM25631.1"/>
    <property type="molecule type" value="Genomic_DNA"/>
</dbReference>
<gene>
    <name evidence="3" type="ORF">A2627_04280</name>
</gene>
<protein>
    <recommendedName>
        <fullName evidence="2">GIY-YIG domain-containing protein</fullName>
    </recommendedName>
</protein>
<dbReference type="PANTHER" id="PTHR34477:SF1">
    <property type="entry name" value="UPF0213 PROTEIN YHBQ"/>
    <property type="match status" value="1"/>
</dbReference>
<dbReference type="CDD" id="cd10456">
    <property type="entry name" value="GIY-YIG_UPF0213"/>
    <property type="match status" value="1"/>
</dbReference>
<dbReference type="Pfam" id="PF01541">
    <property type="entry name" value="GIY-YIG"/>
    <property type="match status" value="1"/>
</dbReference>
<sequence>MSWYLYITRCADGSLYTGITKNLVRRIREHNTDNKLGAKSLRYRRPVALAYYESFATQSEAARREKSIKRWTRKYKLKLIEGFILKNSC</sequence>
<accession>A0A1F7YE88</accession>
<proteinExistence type="inferred from homology"/>
<dbReference type="SUPFAM" id="SSF82771">
    <property type="entry name" value="GIY-YIG endonuclease"/>
    <property type="match status" value="1"/>
</dbReference>
<dbReference type="InterPro" id="IPR000305">
    <property type="entry name" value="GIY-YIG_endonuc"/>
</dbReference>
<feature type="domain" description="GIY-YIG" evidence="2">
    <location>
        <begin position="1"/>
        <end position="78"/>
    </location>
</feature>
<dbReference type="Proteomes" id="UP000178851">
    <property type="component" value="Unassembled WGS sequence"/>
</dbReference>
<dbReference type="PROSITE" id="PS50164">
    <property type="entry name" value="GIY_YIG"/>
    <property type="match status" value="1"/>
</dbReference>
<dbReference type="AlphaFoldDB" id="A0A1F7YE88"/>
<evidence type="ECO:0000256" key="1">
    <source>
        <dbReference type="ARBA" id="ARBA00007435"/>
    </source>
</evidence>
<organism evidence="3 4">
    <name type="scientific">Candidatus Woesebacteria bacterium RIFCSPHIGHO2_01_FULL_39_28</name>
    <dbReference type="NCBI Taxonomy" id="1802496"/>
    <lineage>
        <taxon>Bacteria</taxon>
        <taxon>Candidatus Woeseibacteriota</taxon>
    </lineage>
</organism>
<dbReference type="PANTHER" id="PTHR34477">
    <property type="entry name" value="UPF0213 PROTEIN YHBQ"/>
    <property type="match status" value="1"/>
</dbReference>